<dbReference type="InterPro" id="IPR019752">
    <property type="entry name" value="Pyrv/ketoisovalerate_OxRed_cat"/>
</dbReference>
<keyword evidence="2" id="KW-1133">Transmembrane helix</keyword>
<keyword evidence="2" id="KW-0472">Membrane</keyword>
<accession>A0A7V3ZSS3</accession>
<reference evidence="4" key="1">
    <citation type="journal article" date="2020" name="mSystems">
        <title>Genome- and Community-Level Interaction Insights into Carbon Utilization and Element Cycling Functions of Hydrothermarchaeota in Hydrothermal Sediment.</title>
        <authorList>
            <person name="Zhou Z."/>
            <person name="Liu Y."/>
            <person name="Xu W."/>
            <person name="Pan J."/>
            <person name="Luo Z.H."/>
            <person name="Li M."/>
        </authorList>
    </citation>
    <scope>NUCLEOTIDE SEQUENCE [LARGE SCALE GENOMIC DNA]</scope>
    <source>
        <strain evidence="4">SpSt-695</strain>
    </source>
</reference>
<dbReference type="GO" id="GO:0016625">
    <property type="term" value="F:oxidoreductase activity, acting on the aldehyde or oxo group of donors, iron-sulfur protein as acceptor"/>
    <property type="evidence" value="ECO:0007669"/>
    <property type="project" value="InterPro"/>
</dbReference>
<proteinExistence type="predicted"/>
<evidence type="ECO:0000256" key="1">
    <source>
        <dbReference type="ARBA" id="ARBA00023002"/>
    </source>
</evidence>
<comment type="caution">
    <text evidence="4">The sequence shown here is derived from an EMBL/GenBank/DDBJ whole genome shotgun (WGS) entry which is preliminary data.</text>
</comment>
<sequence length="183" mass="20159">MREIQFAGFGGQGIVLASYILGYAITVCEKRNSSMTQSYGPEARGGASASGVVISENPDELVDYPKVTNPDVLVCMSKEAYSVYVKKIKENGMLIYDEDLVEIYDLPENIKTYPIPATRLAEKEVGNKLTANVIMLGALCELTKIVSPDSLKKAISETVKKDYIDLNLKAFEVGINYAKQFKK</sequence>
<keyword evidence="2" id="KW-0812">Transmembrane</keyword>
<dbReference type="PANTHER" id="PTHR42730">
    <property type="entry name" value="2-OXOGLUTARATE SYNTHASE SUBUNIT KORC"/>
    <property type="match status" value="1"/>
</dbReference>
<dbReference type="SUPFAM" id="SSF53323">
    <property type="entry name" value="Pyruvate-ferredoxin oxidoreductase, PFOR, domain III"/>
    <property type="match status" value="1"/>
</dbReference>
<evidence type="ECO:0000259" key="3">
    <source>
        <dbReference type="Pfam" id="PF01558"/>
    </source>
</evidence>
<feature type="domain" description="Pyruvate/ketoisovalerate oxidoreductase catalytic" evidence="3">
    <location>
        <begin position="10"/>
        <end position="175"/>
    </location>
</feature>
<dbReference type="EMBL" id="DTDP01000058">
    <property type="protein sequence ID" value="HGK53645.1"/>
    <property type="molecule type" value="Genomic_DNA"/>
</dbReference>
<dbReference type="NCBIfam" id="TIGR02175">
    <property type="entry name" value="PorC_KorC"/>
    <property type="match status" value="1"/>
</dbReference>
<organism evidence="4">
    <name type="scientific">candidate division WOR-3 bacterium</name>
    <dbReference type="NCBI Taxonomy" id="2052148"/>
    <lineage>
        <taxon>Bacteria</taxon>
        <taxon>Bacteria division WOR-3</taxon>
    </lineage>
</organism>
<gene>
    <name evidence="4" type="ORF">ENU72_01305</name>
</gene>
<protein>
    <submittedName>
        <fullName evidence="4">2-oxoacid:ferredoxin oxidoreductase subunit gamma</fullName>
    </submittedName>
</protein>
<dbReference type="PANTHER" id="PTHR42730:SF1">
    <property type="entry name" value="2-OXOGLUTARATE SYNTHASE SUBUNIT KORC"/>
    <property type="match status" value="1"/>
</dbReference>
<evidence type="ECO:0000256" key="2">
    <source>
        <dbReference type="SAM" id="Phobius"/>
    </source>
</evidence>
<dbReference type="InterPro" id="IPR052554">
    <property type="entry name" value="2-oxoglutarate_synth_KorC"/>
</dbReference>
<name>A0A7V3ZSS3_UNCW3</name>
<evidence type="ECO:0000313" key="4">
    <source>
        <dbReference type="EMBL" id="HGK53645.1"/>
    </source>
</evidence>
<feature type="transmembrane region" description="Helical" evidence="2">
    <location>
        <begin position="6"/>
        <end position="25"/>
    </location>
</feature>
<keyword evidence="1" id="KW-0560">Oxidoreductase</keyword>
<dbReference type="Pfam" id="PF01558">
    <property type="entry name" value="POR"/>
    <property type="match status" value="1"/>
</dbReference>
<dbReference type="InterPro" id="IPR011894">
    <property type="entry name" value="PorC_KorC"/>
</dbReference>
<dbReference type="Gene3D" id="3.40.920.10">
    <property type="entry name" value="Pyruvate-ferredoxin oxidoreductase, PFOR, domain III"/>
    <property type="match status" value="1"/>
</dbReference>
<dbReference type="InterPro" id="IPR002869">
    <property type="entry name" value="Pyrv_flavodox_OxRed_cen"/>
</dbReference>
<dbReference type="AlphaFoldDB" id="A0A7V3ZSS3"/>